<dbReference type="InterPro" id="IPR056125">
    <property type="entry name" value="DUF7708"/>
</dbReference>
<feature type="domain" description="DUF7708" evidence="2">
    <location>
        <begin position="162"/>
        <end position="301"/>
    </location>
</feature>
<evidence type="ECO:0000313" key="4">
    <source>
        <dbReference type="Proteomes" id="UP000053958"/>
    </source>
</evidence>
<feature type="compositionally biased region" description="Acidic residues" evidence="1">
    <location>
        <begin position="676"/>
        <end position="686"/>
    </location>
</feature>
<reference evidence="3 4" key="1">
    <citation type="submission" date="2015-04" db="EMBL/GenBank/DDBJ databases">
        <authorList>
            <person name="Heijne W.H."/>
            <person name="Fedorova N.D."/>
            <person name="Nierman W.C."/>
            <person name="Vollebregt A.W."/>
            <person name="Zhao Z."/>
            <person name="Wu L."/>
            <person name="Kumar M."/>
            <person name="Stam H."/>
            <person name="van den Berg M.A."/>
            <person name="Pel H.J."/>
        </authorList>
    </citation>
    <scope>NUCLEOTIDE SEQUENCE [LARGE SCALE GENOMIC DNA]</scope>
    <source>
        <strain evidence="3 4">CBS 393.64</strain>
    </source>
</reference>
<feature type="region of interest" description="Disordered" evidence="1">
    <location>
        <begin position="658"/>
        <end position="764"/>
    </location>
</feature>
<dbReference type="EMBL" id="LASV01000192">
    <property type="protein sequence ID" value="KKA21256.1"/>
    <property type="molecule type" value="Genomic_DNA"/>
</dbReference>
<evidence type="ECO:0000256" key="1">
    <source>
        <dbReference type="SAM" id="MobiDB-lite"/>
    </source>
</evidence>
<dbReference type="OrthoDB" id="61900at2759"/>
<feature type="region of interest" description="Disordered" evidence="1">
    <location>
        <begin position="620"/>
        <end position="642"/>
    </location>
</feature>
<dbReference type="RefSeq" id="XP_013327868.1">
    <property type="nucleotide sequence ID" value="XM_013472414.1"/>
</dbReference>
<accession>A0A0F4YTU1</accession>
<organism evidence="3 4">
    <name type="scientific">Rasamsonia emersonii (strain ATCC 16479 / CBS 393.64 / IMI 116815)</name>
    <dbReference type="NCBI Taxonomy" id="1408163"/>
    <lineage>
        <taxon>Eukaryota</taxon>
        <taxon>Fungi</taxon>
        <taxon>Dikarya</taxon>
        <taxon>Ascomycota</taxon>
        <taxon>Pezizomycotina</taxon>
        <taxon>Eurotiomycetes</taxon>
        <taxon>Eurotiomycetidae</taxon>
        <taxon>Eurotiales</taxon>
        <taxon>Trichocomaceae</taxon>
        <taxon>Rasamsonia</taxon>
    </lineage>
</organism>
<evidence type="ECO:0000313" key="3">
    <source>
        <dbReference type="EMBL" id="KKA21256.1"/>
    </source>
</evidence>
<dbReference type="Proteomes" id="UP000053958">
    <property type="component" value="Unassembled WGS sequence"/>
</dbReference>
<dbReference type="STRING" id="1408163.A0A0F4YTU1"/>
<sequence length="764" mass="86934">MEGHDPDSVTSLTNQPIQIGPGIPRPVPKLSVKDAGIRKLLTKSKPVHPSKLAADDLLQSLRNISEETRTSASADQTLAQPSETPQSIWALRISNQQCVRERFGELQKAIDEYNTEAPKQKWELIQKRGVDFEEVRKVAEKLQNENSPGTGAVGLKRKAKAALQQFCKTTLYYSAVLDVLIQQHPDWASIAWGTMKLLVMIPVEYQKIQEGITVHLSKFGERFQLVQLLLRFFPHDKMVDAAAAMYAGFAEFLEISIRWFRSNRIVRSVKATLFPFDTRLGPILKSVDESYRKLMEQAEIQRLIWGFQRELQTEKDMSFFKDFAVHTDSRTGRIIEILEELVSQNRLQREREIRAIEGARNVDRELFRLPALDVCQQFFSELLPIEEDFKDAQKRMQVLPLTQCNEGINVVHRADFREWIEKEASGLLWIDGYEVPGQPSWTTEFALNIVRAALEAGYGVLYNFCTLYADTPSICNPRALVQRLSFHLLRRFPEVLTNGDPELFNAEIFVAAKSDMELSWKIFLECLRAVHLPVIYLVVEGIDRTRIPGVGEDFEKLLQRFKDLEDFGRAEQKKIKVILTSVRPDGGSELLFDRSRSKANKVGDNDLIIRIPRVAVRSRKQHALRPSKKTASAARCRAPMLDGDSCTDKVHEQYYDADDFIPSDTEKEQTAAQETTDVESDSDFDIFSDPGDRERSARAHFQNKTRPSVPAEESATQKSKLTFGNDAAMDSDSSFDIFESDSKPEGRKLARYQSSEFVPSSGED</sequence>
<proteinExistence type="predicted"/>
<dbReference type="GeneID" id="25317044"/>
<name>A0A0F4YTU1_RASE3</name>
<keyword evidence="4" id="KW-1185">Reference proteome</keyword>
<feature type="region of interest" description="Disordered" evidence="1">
    <location>
        <begin position="1"/>
        <end position="27"/>
    </location>
</feature>
<evidence type="ECO:0000259" key="2">
    <source>
        <dbReference type="Pfam" id="PF24809"/>
    </source>
</evidence>
<protein>
    <recommendedName>
        <fullName evidence="2">DUF7708 domain-containing protein</fullName>
    </recommendedName>
</protein>
<dbReference type="AlphaFoldDB" id="A0A0F4YTU1"/>
<dbReference type="PANTHER" id="PTHR40619">
    <property type="entry name" value="FUNGAL STAND N-TERMINAL GOODBYE DOMAIN-CONTAINING PROTEIN"/>
    <property type="match status" value="1"/>
</dbReference>
<dbReference type="PANTHER" id="PTHR40619:SF3">
    <property type="entry name" value="FUNGAL STAND N-TERMINAL GOODBYE DOMAIN-CONTAINING PROTEIN"/>
    <property type="match status" value="1"/>
</dbReference>
<comment type="caution">
    <text evidence="3">The sequence shown here is derived from an EMBL/GenBank/DDBJ whole genome shotgun (WGS) entry which is preliminary data.</text>
</comment>
<gene>
    <name evidence="3" type="ORF">T310_4697</name>
</gene>
<dbReference type="Pfam" id="PF24809">
    <property type="entry name" value="DUF7708"/>
    <property type="match status" value="1"/>
</dbReference>